<protein>
    <recommendedName>
        <fullName evidence="2">Ribosome-recycling factor, mitochondrial</fullName>
    </recommendedName>
    <alternativeName>
        <fullName evidence="5">Ribosome-releasing factor, mitochondrial</fullName>
    </alternativeName>
</protein>
<organism evidence="7 8">
    <name type="scientific">Nadsonia fulvescens var. elongata DSM 6958</name>
    <dbReference type="NCBI Taxonomy" id="857566"/>
    <lineage>
        <taxon>Eukaryota</taxon>
        <taxon>Fungi</taxon>
        <taxon>Dikarya</taxon>
        <taxon>Ascomycota</taxon>
        <taxon>Saccharomycotina</taxon>
        <taxon>Dipodascomycetes</taxon>
        <taxon>Dipodascales</taxon>
        <taxon>Dipodascales incertae sedis</taxon>
        <taxon>Nadsonia</taxon>
    </lineage>
</organism>
<comment type="similarity">
    <text evidence="1">Belongs to the RRF family.</text>
</comment>
<comment type="function">
    <text evidence="4">Necessary for protein synthesis in mitochondria. Functions as a ribosome recycling factor in mitochondria.</text>
</comment>
<dbReference type="Gene3D" id="1.10.132.20">
    <property type="entry name" value="Ribosome-recycling factor"/>
    <property type="match status" value="1"/>
</dbReference>
<sequence length="255" mass="28772">MFKRSMSFLSLVSRSSPRLSSVSYKSVTLIRNFSASTINLKKKAVKKEAGKSIIKDDLEEEAAVPEFNISIFEKRYKEALATFNKKSQELKQGKANAKIFDHLVISLDHKKESLLPEIALVTVKAGRGLVVTVYEPKNVKHIISAVIGMNLNMNPQIDPKNPQILNIALPPVTSATKKEMVKDLKHEFEHFKTSPSKHSLNGIREDAMKIIRQIKNSKGASKDDANKINKTFEVVHKKYMDELLANYKTLEKSLH</sequence>
<keyword evidence="8" id="KW-1185">Reference proteome</keyword>
<accession>A0A1E3PKF2</accession>
<dbReference type="Pfam" id="PF01765">
    <property type="entry name" value="RRF"/>
    <property type="match status" value="1"/>
</dbReference>
<dbReference type="GO" id="GO:0005739">
    <property type="term" value="C:mitochondrion"/>
    <property type="evidence" value="ECO:0007669"/>
    <property type="project" value="TreeGrafter"/>
</dbReference>
<dbReference type="EMBL" id="KV454409">
    <property type="protein sequence ID" value="ODQ65916.1"/>
    <property type="molecule type" value="Genomic_DNA"/>
</dbReference>
<dbReference type="STRING" id="857566.A0A1E3PKF2"/>
<evidence type="ECO:0000256" key="1">
    <source>
        <dbReference type="ARBA" id="ARBA00005912"/>
    </source>
</evidence>
<evidence type="ECO:0000256" key="2">
    <source>
        <dbReference type="ARBA" id="ARBA00020581"/>
    </source>
</evidence>
<evidence type="ECO:0000313" key="8">
    <source>
        <dbReference type="Proteomes" id="UP000095009"/>
    </source>
</evidence>
<evidence type="ECO:0000259" key="6">
    <source>
        <dbReference type="Pfam" id="PF01765"/>
    </source>
</evidence>
<dbReference type="InterPro" id="IPR036191">
    <property type="entry name" value="RRF_sf"/>
</dbReference>
<dbReference type="AlphaFoldDB" id="A0A1E3PKF2"/>
<dbReference type="GO" id="GO:0043023">
    <property type="term" value="F:ribosomal large subunit binding"/>
    <property type="evidence" value="ECO:0007669"/>
    <property type="project" value="TreeGrafter"/>
</dbReference>
<dbReference type="OrthoDB" id="407355at2759"/>
<evidence type="ECO:0000256" key="5">
    <source>
        <dbReference type="ARBA" id="ARBA00033107"/>
    </source>
</evidence>
<gene>
    <name evidence="7" type="ORF">NADFUDRAFT_51192</name>
</gene>
<dbReference type="Proteomes" id="UP000095009">
    <property type="component" value="Unassembled WGS sequence"/>
</dbReference>
<dbReference type="InterPro" id="IPR023584">
    <property type="entry name" value="Ribosome_recyc_fac_dom"/>
</dbReference>
<evidence type="ECO:0000313" key="7">
    <source>
        <dbReference type="EMBL" id="ODQ65916.1"/>
    </source>
</evidence>
<reference evidence="7 8" key="1">
    <citation type="journal article" date="2016" name="Proc. Natl. Acad. Sci. U.S.A.">
        <title>Comparative genomics of biotechnologically important yeasts.</title>
        <authorList>
            <person name="Riley R."/>
            <person name="Haridas S."/>
            <person name="Wolfe K.H."/>
            <person name="Lopes M.R."/>
            <person name="Hittinger C.T."/>
            <person name="Goeker M."/>
            <person name="Salamov A.A."/>
            <person name="Wisecaver J.H."/>
            <person name="Long T.M."/>
            <person name="Calvey C.H."/>
            <person name="Aerts A.L."/>
            <person name="Barry K.W."/>
            <person name="Choi C."/>
            <person name="Clum A."/>
            <person name="Coughlan A.Y."/>
            <person name="Deshpande S."/>
            <person name="Douglass A.P."/>
            <person name="Hanson S.J."/>
            <person name="Klenk H.-P."/>
            <person name="LaButti K.M."/>
            <person name="Lapidus A."/>
            <person name="Lindquist E.A."/>
            <person name="Lipzen A.M."/>
            <person name="Meier-Kolthoff J.P."/>
            <person name="Ohm R.A."/>
            <person name="Otillar R.P."/>
            <person name="Pangilinan J.L."/>
            <person name="Peng Y."/>
            <person name="Rokas A."/>
            <person name="Rosa C.A."/>
            <person name="Scheuner C."/>
            <person name="Sibirny A.A."/>
            <person name="Slot J.C."/>
            <person name="Stielow J.B."/>
            <person name="Sun H."/>
            <person name="Kurtzman C.P."/>
            <person name="Blackwell M."/>
            <person name="Grigoriev I.V."/>
            <person name="Jeffries T.W."/>
        </authorList>
    </citation>
    <scope>NUCLEOTIDE SEQUENCE [LARGE SCALE GENOMIC DNA]</scope>
    <source>
        <strain evidence="7 8">DSM 6958</strain>
    </source>
</reference>
<name>A0A1E3PKF2_9ASCO</name>
<dbReference type="Gene3D" id="3.30.1360.40">
    <property type="match status" value="1"/>
</dbReference>
<keyword evidence="3" id="KW-0648">Protein biosynthesis</keyword>
<dbReference type="PANTHER" id="PTHR20982">
    <property type="entry name" value="RIBOSOME RECYCLING FACTOR"/>
    <property type="match status" value="1"/>
</dbReference>
<evidence type="ECO:0000256" key="3">
    <source>
        <dbReference type="ARBA" id="ARBA00022917"/>
    </source>
</evidence>
<feature type="domain" description="Ribosome recycling factor" evidence="6">
    <location>
        <begin position="84"/>
        <end position="254"/>
    </location>
</feature>
<dbReference type="GO" id="GO:0006412">
    <property type="term" value="P:translation"/>
    <property type="evidence" value="ECO:0007669"/>
    <property type="project" value="UniProtKB-KW"/>
</dbReference>
<dbReference type="PANTHER" id="PTHR20982:SF3">
    <property type="entry name" value="MITOCHONDRIAL RIBOSOME RECYCLING FACTOR PSEUDO 1"/>
    <property type="match status" value="1"/>
</dbReference>
<proteinExistence type="inferred from homology"/>
<dbReference type="SUPFAM" id="SSF55194">
    <property type="entry name" value="Ribosome recycling factor, RRF"/>
    <property type="match status" value="1"/>
</dbReference>
<dbReference type="InterPro" id="IPR002661">
    <property type="entry name" value="Ribosome_recyc_fac"/>
</dbReference>
<evidence type="ECO:0000256" key="4">
    <source>
        <dbReference type="ARBA" id="ARBA00024909"/>
    </source>
</evidence>